<dbReference type="InterPro" id="IPR012337">
    <property type="entry name" value="RNaseH-like_sf"/>
</dbReference>
<dbReference type="PANTHER" id="PTHR41694">
    <property type="entry name" value="ENDOGENOUS RETROVIRUS GROUP K MEMBER POL PROTEIN"/>
    <property type="match status" value="1"/>
</dbReference>
<protein>
    <recommendedName>
        <fullName evidence="7">Integrase catalytic domain-containing protein</fullName>
    </recommendedName>
</protein>
<evidence type="ECO:0000256" key="6">
    <source>
        <dbReference type="ARBA" id="ARBA00022918"/>
    </source>
</evidence>
<keyword evidence="2" id="KW-0548">Nucleotidyltransferase</keyword>
<reference evidence="8" key="2">
    <citation type="submission" date="2025-09" db="UniProtKB">
        <authorList>
            <consortium name="Ensembl"/>
        </authorList>
    </citation>
    <scope>IDENTIFICATION</scope>
</reference>
<reference evidence="8" key="1">
    <citation type="submission" date="2025-08" db="UniProtKB">
        <authorList>
            <consortium name="Ensembl"/>
        </authorList>
    </citation>
    <scope>IDENTIFICATION</scope>
</reference>
<dbReference type="PROSITE" id="PS50994">
    <property type="entry name" value="INTEGRASE"/>
    <property type="match status" value="1"/>
</dbReference>
<keyword evidence="1" id="KW-0808">Transferase</keyword>
<dbReference type="PANTHER" id="PTHR41694:SF3">
    <property type="entry name" value="RNA-DIRECTED DNA POLYMERASE-RELATED"/>
    <property type="match status" value="1"/>
</dbReference>
<dbReference type="AlphaFoldDB" id="A0A8C8RJJ0"/>
<evidence type="ECO:0000259" key="7">
    <source>
        <dbReference type="PROSITE" id="PS50994"/>
    </source>
</evidence>
<dbReference type="GO" id="GO:0016787">
    <property type="term" value="F:hydrolase activity"/>
    <property type="evidence" value="ECO:0007669"/>
    <property type="project" value="UniProtKB-KW"/>
</dbReference>
<evidence type="ECO:0000256" key="5">
    <source>
        <dbReference type="ARBA" id="ARBA00022801"/>
    </source>
</evidence>
<dbReference type="Gene3D" id="3.30.420.10">
    <property type="entry name" value="Ribonuclease H-like superfamily/Ribonuclease H"/>
    <property type="match status" value="1"/>
</dbReference>
<sequence length="185" mass="20817">MLKVNPTYIYTDSWATYVGLTSWMAVWRHQGWAIHGRPIWGRPHTKALAIGHVDAHTKRQNKATLHNAVADVACRETHCGPALAQWAHDQSGHGGSQVTQEWERAPGIPLTRDETRTAVDHCPRCAELKGQPLQQVADRQIKRAECPGQIWQCNYIGPLPTEKRQRYLLTVVDTHTGLGYLKMLG</sequence>
<dbReference type="SUPFAM" id="SSF53098">
    <property type="entry name" value="Ribonuclease H-like"/>
    <property type="match status" value="1"/>
</dbReference>
<evidence type="ECO:0000256" key="2">
    <source>
        <dbReference type="ARBA" id="ARBA00022695"/>
    </source>
</evidence>
<keyword evidence="4" id="KW-0255">Endonuclease</keyword>
<proteinExistence type="predicted"/>
<dbReference type="Ensembl" id="ENSPCET00000006903.1">
    <property type="protein sequence ID" value="ENSPCEP00000006663.1"/>
    <property type="gene ID" value="ENSPCEG00000005372.1"/>
</dbReference>
<evidence type="ECO:0000256" key="1">
    <source>
        <dbReference type="ARBA" id="ARBA00022679"/>
    </source>
</evidence>
<evidence type="ECO:0000256" key="4">
    <source>
        <dbReference type="ARBA" id="ARBA00022759"/>
    </source>
</evidence>
<organism evidence="8 9">
    <name type="scientific">Pelusios castaneus</name>
    <name type="common">West African mud turtle</name>
    <dbReference type="NCBI Taxonomy" id="367368"/>
    <lineage>
        <taxon>Eukaryota</taxon>
        <taxon>Metazoa</taxon>
        <taxon>Chordata</taxon>
        <taxon>Craniata</taxon>
        <taxon>Vertebrata</taxon>
        <taxon>Euteleostomi</taxon>
        <taxon>Archelosauria</taxon>
        <taxon>Testudinata</taxon>
        <taxon>Testudines</taxon>
        <taxon>Pleurodira</taxon>
        <taxon>Pelomedusidae</taxon>
        <taxon>Pelusios</taxon>
    </lineage>
</organism>
<keyword evidence="5" id="KW-0378">Hydrolase</keyword>
<keyword evidence="6" id="KW-0695">RNA-directed DNA polymerase</keyword>
<evidence type="ECO:0000313" key="9">
    <source>
        <dbReference type="Proteomes" id="UP000694393"/>
    </source>
</evidence>
<evidence type="ECO:0000256" key="3">
    <source>
        <dbReference type="ARBA" id="ARBA00022722"/>
    </source>
</evidence>
<dbReference type="GO" id="GO:0035613">
    <property type="term" value="F:RNA stem-loop binding"/>
    <property type="evidence" value="ECO:0007669"/>
    <property type="project" value="TreeGrafter"/>
</dbReference>
<name>A0A8C8RJJ0_9SAUR</name>
<feature type="domain" description="Integrase catalytic" evidence="7">
    <location>
        <begin position="143"/>
        <end position="185"/>
    </location>
</feature>
<dbReference type="InterPro" id="IPR001584">
    <property type="entry name" value="Integrase_cat-core"/>
</dbReference>
<keyword evidence="9" id="KW-1185">Reference proteome</keyword>
<accession>A0A8C8RJJ0</accession>
<dbReference type="InterPro" id="IPR036397">
    <property type="entry name" value="RNaseH_sf"/>
</dbReference>
<dbReference type="GO" id="GO:0003964">
    <property type="term" value="F:RNA-directed DNA polymerase activity"/>
    <property type="evidence" value="ECO:0007669"/>
    <property type="project" value="UniProtKB-KW"/>
</dbReference>
<dbReference type="GO" id="GO:0004519">
    <property type="term" value="F:endonuclease activity"/>
    <property type="evidence" value="ECO:0007669"/>
    <property type="project" value="UniProtKB-KW"/>
</dbReference>
<evidence type="ECO:0000313" key="8">
    <source>
        <dbReference type="Ensembl" id="ENSPCEP00000006663.1"/>
    </source>
</evidence>
<dbReference type="Proteomes" id="UP000694393">
    <property type="component" value="Unplaced"/>
</dbReference>
<keyword evidence="3" id="KW-0540">Nuclease</keyword>
<dbReference type="GO" id="GO:0015074">
    <property type="term" value="P:DNA integration"/>
    <property type="evidence" value="ECO:0007669"/>
    <property type="project" value="InterPro"/>
</dbReference>